<dbReference type="CDD" id="cd12148">
    <property type="entry name" value="fungal_TF_MHR"/>
    <property type="match status" value="1"/>
</dbReference>
<evidence type="ECO:0000313" key="4">
    <source>
        <dbReference type="Proteomes" id="UP001165063"/>
    </source>
</evidence>
<reference evidence="3" key="1">
    <citation type="submission" date="2023-04" db="EMBL/GenBank/DDBJ databases">
        <title>Ambrosiozyma monospora NBRC 1965.</title>
        <authorList>
            <person name="Ichikawa N."/>
            <person name="Sato H."/>
            <person name="Tonouchi N."/>
        </authorList>
    </citation>
    <scope>NUCLEOTIDE SEQUENCE</scope>
    <source>
        <strain evidence="3">NBRC 1965</strain>
    </source>
</reference>
<keyword evidence="2" id="KW-0812">Transmembrane</keyword>
<feature type="transmembrane region" description="Helical" evidence="2">
    <location>
        <begin position="100"/>
        <end position="122"/>
    </location>
</feature>
<organism evidence="3 4">
    <name type="scientific">Ambrosiozyma monospora</name>
    <name type="common">Yeast</name>
    <name type="synonym">Endomycopsis monosporus</name>
    <dbReference type="NCBI Taxonomy" id="43982"/>
    <lineage>
        <taxon>Eukaryota</taxon>
        <taxon>Fungi</taxon>
        <taxon>Dikarya</taxon>
        <taxon>Ascomycota</taxon>
        <taxon>Saccharomycotina</taxon>
        <taxon>Pichiomycetes</taxon>
        <taxon>Pichiales</taxon>
        <taxon>Pichiaceae</taxon>
        <taxon>Ambrosiozyma</taxon>
    </lineage>
</organism>
<name>A0A9W6YVH4_AMBMO</name>
<keyword evidence="2" id="KW-1133">Transmembrane helix</keyword>
<dbReference type="EMBL" id="BSXU01000992">
    <property type="protein sequence ID" value="GMG22563.1"/>
    <property type="molecule type" value="Genomic_DNA"/>
</dbReference>
<accession>A0A9W6YVH4</accession>
<evidence type="ECO:0000313" key="3">
    <source>
        <dbReference type="EMBL" id="GMG22563.1"/>
    </source>
</evidence>
<dbReference type="AlphaFoldDB" id="A0A9W6YVH4"/>
<feature type="compositionally biased region" description="Low complexity" evidence="1">
    <location>
        <begin position="217"/>
        <end position="239"/>
    </location>
</feature>
<feature type="compositionally biased region" description="Basic and acidic residues" evidence="1">
    <location>
        <begin position="1"/>
        <end position="11"/>
    </location>
</feature>
<gene>
    <name evidence="3" type="ORF">Amon01_000265000</name>
</gene>
<feature type="region of interest" description="Disordered" evidence="1">
    <location>
        <begin position="197"/>
        <end position="246"/>
    </location>
</feature>
<feature type="region of interest" description="Disordered" evidence="1">
    <location>
        <begin position="1"/>
        <end position="46"/>
    </location>
</feature>
<comment type="caution">
    <text evidence="3">The sequence shown here is derived from an EMBL/GenBank/DDBJ whole genome shotgun (WGS) entry which is preliminary data.</text>
</comment>
<sequence length="485" mass="54055">MEEEQKDHDMDGTVGMDDNGYSHGNADVSTEDEDDHEDNVKVKVEDQESHIPNKDAEWTFSGDEETLQIFSETCVKSSMFIIKLCEYFLVFNIIPLKPYYFINCVFHSGLIIGLYLFGLCVCPDHPFFKKNKELNKMAFELMISTFKLLNNYAEVDASAAQYCDIIKRIFRPLFDMLRKLDVGVKMTKDLDDALFTEKQEDNRSSDDGADANTDPNYYPSQVFPSVVPSSNSQSYQTDQQQEHQEQLQQFSFPIQYQQQQLLKFEMSQIPTAATTMDPSYSLDGLKRFEGWLTPNCSMDNNCESMTATGGDGNGTDQMIPGRVGFVDGCGTYEDGLIAPEFQPRNQVQPPGLGFPYINNISNPVEPNRRRVSEPQMTSINMSQNQLGFGFAHSAIPVPINANNPLNSNDRMNVDVNDGGYSTSPSSSFSALASQSNINNWGNTTGGEFEGGDDTGGHCNGGEGMDLLNNFLHCDDSGLIFDNGFS</sequence>
<evidence type="ECO:0000256" key="2">
    <source>
        <dbReference type="SAM" id="Phobius"/>
    </source>
</evidence>
<keyword evidence="2" id="KW-0472">Membrane</keyword>
<protein>
    <submittedName>
        <fullName evidence="3">Unnamed protein product</fullName>
    </submittedName>
</protein>
<proteinExistence type="predicted"/>
<keyword evidence="4" id="KW-1185">Reference proteome</keyword>
<feature type="compositionally biased region" description="Basic and acidic residues" evidence="1">
    <location>
        <begin position="197"/>
        <end position="206"/>
    </location>
</feature>
<dbReference type="Proteomes" id="UP001165063">
    <property type="component" value="Unassembled WGS sequence"/>
</dbReference>
<evidence type="ECO:0000256" key="1">
    <source>
        <dbReference type="SAM" id="MobiDB-lite"/>
    </source>
</evidence>